<evidence type="ECO:0000256" key="2">
    <source>
        <dbReference type="ARBA" id="ARBA00022525"/>
    </source>
</evidence>
<evidence type="ECO:0000313" key="8">
    <source>
        <dbReference type="EMBL" id="MBD8021286.1"/>
    </source>
</evidence>
<evidence type="ECO:0000256" key="1">
    <source>
        <dbReference type="ARBA" id="ARBA00022512"/>
    </source>
</evidence>
<keyword evidence="1" id="KW-0134">Cell wall</keyword>
<dbReference type="PROSITE" id="PS50847">
    <property type="entry name" value="GRAM_POS_ANCHORING"/>
    <property type="match status" value="1"/>
</dbReference>
<protein>
    <submittedName>
        <fullName evidence="8">LPXTG cell wall anchor domain-containing protein</fullName>
    </submittedName>
</protein>
<dbReference type="Proteomes" id="UP000651517">
    <property type="component" value="Unassembled WGS sequence"/>
</dbReference>
<keyword evidence="9" id="KW-1185">Reference proteome</keyword>
<sequence>MAEAPAETATPAADEAERKDGDTDPAVSDPQVTLSAAKATDITLTDKNSGIRVMVTGIKQDATVTDSLLNKTHTSTGDSLSYIMYSPKSPSAFSIGDTVTVTFTQGDKTVTRTKTIEVIETRDGDGDDTGAPGGDAHKDEKAADKKNSGSKTDRSQADTSKADGSHTQGAGAGLPRTGVELTALLAAAGLLAVGTAVVAFTRRTKKQ</sequence>
<organism evidence="8 9">
    <name type="scientific">Brevibacterium gallinarum</name>
    <dbReference type="NCBI Taxonomy" id="2762220"/>
    <lineage>
        <taxon>Bacteria</taxon>
        <taxon>Bacillati</taxon>
        <taxon>Actinomycetota</taxon>
        <taxon>Actinomycetes</taxon>
        <taxon>Micrococcales</taxon>
        <taxon>Brevibacteriaceae</taxon>
        <taxon>Brevibacterium</taxon>
    </lineage>
</organism>
<evidence type="ECO:0000259" key="7">
    <source>
        <dbReference type="PROSITE" id="PS50847"/>
    </source>
</evidence>
<evidence type="ECO:0000256" key="4">
    <source>
        <dbReference type="ARBA" id="ARBA00023088"/>
    </source>
</evidence>
<accession>A0ABR8WW16</accession>
<feature type="transmembrane region" description="Helical" evidence="6">
    <location>
        <begin position="181"/>
        <end position="201"/>
    </location>
</feature>
<evidence type="ECO:0000256" key="3">
    <source>
        <dbReference type="ARBA" id="ARBA00022729"/>
    </source>
</evidence>
<reference evidence="8 9" key="1">
    <citation type="submission" date="2020-08" db="EMBL/GenBank/DDBJ databases">
        <title>A Genomic Blueprint of the Chicken Gut Microbiome.</title>
        <authorList>
            <person name="Gilroy R."/>
            <person name="Ravi A."/>
            <person name="Getino M."/>
            <person name="Pursley I."/>
            <person name="Horton D.L."/>
            <person name="Alikhan N.-F."/>
            <person name="Baker D."/>
            <person name="Gharbi K."/>
            <person name="Hall N."/>
            <person name="Watson M."/>
            <person name="Adriaenssens E.M."/>
            <person name="Foster-Nyarko E."/>
            <person name="Jarju S."/>
            <person name="Secka A."/>
            <person name="Antonio M."/>
            <person name="Oren A."/>
            <person name="Chaudhuri R."/>
            <person name="La Ragione R.M."/>
            <person name="Hildebrand F."/>
            <person name="Pallen M.J."/>
        </authorList>
    </citation>
    <scope>NUCLEOTIDE SEQUENCE [LARGE SCALE GENOMIC DNA]</scope>
    <source>
        <strain evidence="8 9">Re57</strain>
    </source>
</reference>
<feature type="region of interest" description="Disordered" evidence="5">
    <location>
        <begin position="1"/>
        <end position="33"/>
    </location>
</feature>
<dbReference type="EMBL" id="JACSPY010000011">
    <property type="protein sequence ID" value="MBD8021286.1"/>
    <property type="molecule type" value="Genomic_DNA"/>
</dbReference>
<feature type="compositionally biased region" description="Basic and acidic residues" evidence="5">
    <location>
        <begin position="135"/>
        <end position="164"/>
    </location>
</feature>
<keyword evidence="4" id="KW-0572">Peptidoglycan-anchor</keyword>
<dbReference type="InterPro" id="IPR019931">
    <property type="entry name" value="LPXTG_anchor"/>
</dbReference>
<keyword evidence="6" id="KW-0472">Membrane</keyword>
<comment type="caution">
    <text evidence="8">The sequence shown here is derived from an EMBL/GenBank/DDBJ whole genome shotgun (WGS) entry which is preliminary data.</text>
</comment>
<dbReference type="RefSeq" id="WP_191726678.1">
    <property type="nucleotide sequence ID" value="NZ_JACSPY010000011.1"/>
</dbReference>
<proteinExistence type="predicted"/>
<name>A0ABR8WW16_9MICO</name>
<keyword evidence="3" id="KW-0732">Signal</keyword>
<keyword evidence="6" id="KW-0812">Transmembrane</keyword>
<evidence type="ECO:0000256" key="5">
    <source>
        <dbReference type="SAM" id="MobiDB-lite"/>
    </source>
</evidence>
<feature type="compositionally biased region" description="Low complexity" evidence="5">
    <location>
        <begin position="1"/>
        <end position="13"/>
    </location>
</feature>
<feature type="domain" description="Gram-positive cocci surface proteins LPxTG" evidence="7">
    <location>
        <begin position="174"/>
        <end position="207"/>
    </location>
</feature>
<gene>
    <name evidence="8" type="ORF">H9634_10895</name>
</gene>
<keyword evidence="2" id="KW-0964">Secreted</keyword>
<feature type="region of interest" description="Disordered" evidence="5">
    <location>
        <begin position="117"/>
        <end position="174"/>
    </location>
</feature>
<keyword evidence="6" id="KW-1133">Transmembrane helix</keyword>
<dbReference type="NCBIfam" id="TIGR01167">
    <property type="entry name" value="LPXTG_anchor"/>
    <property type="match status" value="1"/>
</dbReference>
<evidence type="ECO:0000313" key="9">
    <source>
        <dbReference type="Proteomes" id="UP000651517"/>
    </source>
</evidence>
<dbReference type="Pfam" id="PF00746">
    <property type="entry name" value="Gram_pos_anchor"/>
    <property type="match status" value="1"/>
</dbReference>
<evidence type="ECO:0000256" key="6">
    <source>
        <dbReference type="SAM" id="Phobius"/>
    </source>
</evidence>